<dbReference type="PANTHER" id="PTHR46068:SF1">
    <property type="entry name" value="TRANSPOSASE IS30-LIKE HTH DOMAIN-CONTAINING PROTEIN"/>
    <property type="match status" value="1"/>
</dbReference>
<gene>
    <name evidence="1" type="ORF">SVUK_LOCUS16652</name>
</gene>
<organism evidence="1 2">
    <name type="scientific">Strongylus vulgaris</name>
    <name type="common">Blood worm</name>
    <dbReference type="NCBI Taxonomy" id="40348"/>
    <lineage>
        <taxon>Eukaryota</taxon>
        <taxon>Metazoa</taxon>
        <taxon>Ecdysozoa</taxon>
        <taxon>Nematoda</taxon>
        <taxon>Chromadorea</taxon>
        <taxon>Rhabditida</taxon>
        <taxon>Rhabditina</taxon>
        <taxon>Rhabditomorpha</taxon>
        <taxon>Strongyloidea</taxon>
        <taxon>Strongylidae</taxon>
        <taxon>Strongylus</taxon>
    </lineage>
</organism>
<dbReference type="PANTHER" id="PTHR46068">
    <property type="entry name" value="PROTEIN CBG27172"/>
    <property type="match status" value="1"/>
</dbReference>
<proteinExistence type="predicted"/>
<protein>
    <submittedName>
        <fullName evidence="1">Uncharacterized protein</fullName>
    </submittedName>
</protein>
<name>A0A3P7JS77_STRVU</name>
<dbReference type="Proteomes" id="UP000270094">
    <property type="component" value="Unassembled WGS sequence"/>
</dbReference>
<evidence type="ECO:0000313" key="1">
    <source>
        <dbReference type="EMBL" id="VDM81654.1"/>
    </source>
</evidence>
<accession>A0A3P7JS77</accession>
<dbReference type="EMBL" id="UYYB01113937">
    <property type="protein sequence ID" value="VDM81654.1"/>
    <property type="molecule type" value="Genomic_DNA"/>
</dbReference>
<reference evidence="1 2" key="1">
    <citation type="submission" date="2018-11" db="EMBL/GenBank/DDBJ databases">
        <authorList>
            <consortium name="Pathogen Informatics"/>
        </authorList>
    </citation>
    <scope>NUCLEOTIDE SEQUENCE [LARGE SCALE GENOMIC DNA]</scope>
</reference>
<dbReference type="OrthoDB" id="5860999at2759"/>
<keyword evidence="2" id="KW-1185">Reference proteome</keyword>
<evidence type="ECO:0000313" key="2">
    <source>
        <dbReference type="Proteomes" id="UP000270094"/>
    </source>
</evidence>
<sequence length="147" mass="17140">MERGRTRSNQTRTRTDCQHPKMGGIIKKIDRKDGLSLNKMAKQLDIFCSSVQLTLGLRSYRLFNGQVLTDQAKHNRKEKCKKLREFFKVRIGDVFWSDEKVFTVEVATCSQNHRQLLSPALKNNRKQKIAKKFFLLKAYWFGAQCLG</sequence>
<dbReference type="AlphaFoldDB" id="A0A3P7JS77"/>